<dbReference type="GO" id="GO:0019867">
    <property type="term" value="C:outer membrane"/>
    <property type="evidence" value="ECO:0007669"/>
    <property type="project" value="InterPro"/>
</dbReference>
<dbReference type="InterPro" id="IPR051933">
    <property type="entry name" value="Resuscitation_pf_RpfB"/>
</dbReference>
<dbReference type="Proteomes" id="UP000315636">
    <property type="component" value="Unassembled WGS sequence"/>
</dbReference>
<gene>
    <name evidence="4" type="ORF">SAMN06264849_10762</name>
</gene>
<dbReference type="Pfam" id="PF01476">
    <property type="entry name" value="LysM"/>
    <property type="match status" value="1"/>
</dbReference>
<keyword evidence="1" id="KW-0732">Signal</keyword>
<evidence type="ECO:0000259" key="3">
    <source>
        <dbReference type="PROSITE" id="PS51782"/>
    </source>
</evidence>
<dbReference type="GO" id="GO:0009254">
    <property type="term" value="P:peptidoglycan turnover"/>
    <property type="evidence" value="ECO:0007669"/>
    <property type="project" value="InterPro"/>
</dbReference>
<dbReference type="InterPro" id="IPR018392">
    <property type="entry name" value="LysM"/>
</dbReference>
<dbReference type="SUPFAM" id="SSF54106">
    <property type="entry name" value="LysM domain"/>
    <property type="match status" value="1"/>
</dbReference>
<protein>
    <submittedName>
        <fullName evidence="4">3D (Asp-Asp-Asp) domain-containing protein</fullName>
    </submittedName>
</protein>
<keyword evidence="2" id="KW-1133">Transmembrane helix</keyword>
<dbReference type="GO" id="GO:0004553">
    <property type="term" value="F:hydrolase activity, hydrolyzing O-glycosyl compounds"/>
    <property type="evidence" value="ECO:0007669"/>
    <property type="project" value="InterPro"/>
</dbReference>
<dbReference type="OrthoDB" id="9798935at2"/>
<evidence type="ECO:0000313" key="5">
    <source>
        <dbReference type="Proteomes" id="UP000315636"/>
    </source>
</evidence>
<dbReference type="EMBL" id="FXTI01000007">
    <property type="protein sequence ID" value="SMO76550.1"/>
    <property type="molecule type" value="Genomic_DNA"/>
</dbReference>
<evidence type="ECO:0000313" key="4">
    <source>
        <dbReference type="EMBL" id="SMO76550.1"/>
    </source>
</evidence>
<dbReference type="CDD" id="cd00118">
    <property type="entry name" value="LysM"/>
    <property type="match status" value="1"/>
</dbReference>
<dbReference type="PANTHER" id="PTHR39160">
    <property type="entry name" value="CELL WALL-BINDING PROTEIN YOCH"/>
    <property type="match status" value="1"/>
</dbReference>
<name>A0A521E089_9BACL</name>
<dbReference type="InterPro" id="IPR036908">
    <property type="entry name" value="RlpA-like_sf"/>
</dbReference>
<keyword evidence="2" id="KW-0472">Membrane</keyword>
<organism evidence="4 5">
    <name type="scientific">Melghirimyces algeriensis</name>
    <dbReference type="NCBI Taxonomy" id="910412"/>
    <lineage>
        <taxon>Bacteria</taxon>
        <taxon>Bacillati</taxon>
        <taxon>Bacillota</taxon>
        <taxon>Bacilli</taxon>
        <taxon>Bacillales</taxon>
        <taxon>Thermoactinomycetaceae</taxon>
        <taxon>Melghirimyces</taxon>
    </lineage>
</organism>
<evidence type="ECO:0000256" key="2">
    <source>
        <dbReference type="SAM" id="Phobius"/>
    </source>
</evidence>
<dbReference type="InterPro" id="IPR036779">
    <property type="entry name" value="LysM_dom_sf"/>
</dbReference>
<dbReference type="SUPFAM" id="SSF50685">
    <property type="entry name" value="Barwin-like endoglucanases"/>
    <property type="match status" value="1"/>
</dbReference>
<keyword evidence="5" id="KW-1185">Reference proteome</keyword>
<dbReference type="CDD" id="cd14667">
    <property type="entry name" value="3D_containing_proteins"/>
    <property type="match status" value="1"/>
</dbReference>
<dbReference type="SMART" id="SM00257">
    <property type="entry name" value="LysM"/>
    <property type="match status" value="1"/>
</dbReference>
<dbReference type="PROSITE" id="PS51782">
    <property type="entry name" value="LYSM"/>
    <property type="match status" value="1"/>
</dbReference>
<proteinExistence type="predicted"/>
<feature type="domain" description="LysM" evidence="3">
    <location>
        <begin position="40"/>
        <end position="84"/>
    </location>
</feature>
<evidence type="ECO:0000256" key="1">
    <source>
        <dbReference type="ARBA" id="ARBA00022729"/>
    </source>
</evidence>
<dbReference type="PANTHER" id="PTHR39160:SF4">
    <property type="entry name" value="RESUSCITATION-PROMOTING FACTOR RPFB"/>
    <property type="match status" value="1"/>
</dbReference>
<dbReference type="Pfam" id="PF06725">
    <property type="entry name" value="3D"/>
    <property type="match status" value="1"/>
</dbReference>
<dbReference type="Gene3D" id="2.40.40.10">
    <property type="entry name" value="RlpA-like domain"/>
    <property type="match status" value="1"/>
</dbReference>
<feature type="transmembrane region" description="Helical" evidence="2">
    <location>
        <begin position="6"/>
        <end position="23"/>
    </location>
</feature>
<accession>A0A521E089</accession>
<dbReference type="InterPro" id="IPR059180">
    <property type="entry name" value="3D_YorM"/>
</dbReference>
<sequence length="206" mass="22136">MAVNRWLIIALSIAGLGYVMIWGNDGAEWSEKAEAGAQYKTISVAKGDTVYAISQKYGVDVQKITEINNLADPSLIRVGQTLRVPVQGEKKKKQTNAMPAINRGKSIGKFTLTAYTSGPESTGKTPDHPAFGVTSSGAEAVEGYTIAVDPDVIPIGSLVYIEGIGYRVAQDTGSAIQGKRIDLYMKDVNEARQFGVKRGIQVELID</sequence>
<reference evidence="4 5" key="1">
    <citation type="submission" date="2017-05" db="EMBL/GenBank/DDBJ databases">
        <authorList>
            <person name="Varghese N."/>
            <person name="Submissions S."/>
        </authorList>
    </citation>
    <scope>NUCLEOTIDE SEQUENCE [LARGE SCALE GENOMIC DNA]</scope>
    <source>
        <strain evidence="4 5">DSM 45474</strain>
    </source>
</reference>
<dbReference type="Gene3D" id="3.10.350.10">
    <property type="entry name" value="LysM domain"/>
    <property type="match status" value="1"/>
</dbReference>
<dbReference type="AlphaFoldDB" id="A0A521E089"/>
<keyword evidence="2" id="KW-0812">Transmembrane</keyword>
<dbReference type="InterPro" id="IPR010611">
    <property type="entry name" value="3D_dom"/>
</dbReference>
<dbReference type="RefSeq" id="WP_142505868.1">
    <property type="nucleotide sequence ID" value="NZ_FXTI01000007.1"/>
</dbReference>